<dbReference type="PROSITE" id="PS50879">
    <property type="entry name" value="RNASE_H_1"/>
    <property type="match status" value="1"/>
</dbReference>
<dbReference type="InterPro" id="IPR012337">
    <property type="entry name" value="RNaseH-like_sf"/>
</dbReference>
<dbReference type="InterPro" id="IPR002156">
    <property type="entry name" value="RNaseH_domain"/>
</dbReference>
<keyword evidence="7" id="KW-0378">Hydrolase</keyword>
<dbReference type="PANTHER" id="PTHR10642">
    <property type="entry name" value="RIBONUCLEASE H1"/>
    <property type="match status" value="1"/>
</dbReference>
<evidence type="ECO:0000256" key="4">
    <source>
        <dbReference type="ARBA" id="ARBA00022722"/>
    </source>
</evidence>
<dbReference type="Gene3D" id="3.30.420.10">
    <property type="entry name" value="Ribonuclease H-like superfamily/Ribonuclease H"/>
    <property type="match status" value="1"/>
</dbReference>
<comment type="catalytic activity">
    <reaction evidence="1">
        <text>Endonucleolytic cleavage to 5'-phosphomonoester.</text>
        <dbReference type="EC" id="3.1.26.4"/>
    </reaction>
</comment>
<comment type="similarity">
    <text evidence="2">Belongs to the RNase H family.</text>
</comment>
<accession>A0ABD1Z3X1</accession>
<comment type="caution">
    <text evidence="9">The sequence shown here is derived from an EMBL/GenBank/DDBJ whole genome shotgun (WGS) entry which is preliminary data.</text>
</comment>
<evidence type="ECO:0000256" key="1">
    <source>
        <dbReference type="ARBA" id="ARBA00000077"/>
    </source>
</evidence>
<dbReference type="InterPro" id="IPR050092">
    <property type="entry name" value="RNase_H"/>
</dbReference>
<name>A0ABD1Z3X1_9MARC</name>
<dbReference type="InterPro" id="IPR036397">
    <property type="entry name" value="RNaseH_sf"/>
</dbReference>
<evidence type="ECO:0000256" key="2">
    <source>
        <dbReference type="ARBA" id="ARBA00005300"/>
    </source>
</evidence>
<keyword evidence="5" id="KW-0479">Metal-binding</keyword>
<reference evidence="9 10" key="1">
    <citation type="submission" date="2024-09" db="EMBL/GenBank/DDBJ databases">
        <title>Chromosome-scale assembly of Riccia fluitans.</title>
        <authorList>
            <person name="Paukszto L."/>
            <person name="Sawicki J."/>
            <person name="Karawczyk K."/>
            <person name="Piernik-Szablinska J."/>
            <person name="Szczecinska M."/>
            <person name="Mazdziarz M."/>
        </authorList>
    </citation>
    <scope>NUCLEOTIDE SEQUENCE [LARGE SCALE GENOMIC DNA]</scope>
    <source>
        <strain evidence="9">Rf_01</strain>
        <tissue evidence="9">Aerial parts of the thallus</tissue>
    </source>
</reference>
<keyword evidence="6" id="KW-0255">Endonuclease</keyword>
<dbReference type="EMBL" id="JBHFFA010000002">
    <property type="protein sequence ID" value="KAL2642464.1"/>
    <property type="molecule type" value="Genomic_DNA"/>
</dbReference>
<keyword evidence="4" id="KW-0540">Nuclease</keyword>
<dbReference type="GO" id="GO:0004523">
    <property type="term" value="F:RNA-DNA hybrid ribonuclease activity"/>
    <property type="evidence" value="ECO:0007669"/>
    <property type="project" value="UniProtKB-EC"/>
</dbReference>
<dbReference type="Pfam" id="PF00075">
    <property type="entry name" value="RNase_H"/>
    <property type="match status" value="1"/>
</dbReference>
<evidence type="ECO:0000259" key="8">
    <source>
        <dbReference type="PROSITE" id="PS50879"/>
    </source>
</evidence>
<dbReference type="EC" id="3.1.26.4" evidence="3"/>
<keyword evidence="10" id="KW-1185">Reference proteome</keyword>
<dbReference type="AlphaFoldDB" id="A0ABD1Z3X1"/>
<dbReference type="GO" id="GO:0046872">
    <property type="term" value="F:metal ion binding"/>
    <property type="evidence" value="ECO:0007669"/>
    <property type="project" value="UniProtKB-KW"/>
</dbReference>
<dbReference type="PANTHER" id="PTHR10642:SF26">
    <property type="entry name" value="RIBONUCLEASE H1"/>
    <property type="match status" value="1"/>
</dbReference>
<sequence>MVEYENPRIYNPYRGNAVYCREPEEVIYDESTELAYLRYRWVEDRRRKPRTLTDRGQAVVAIDGACRGNGTVDARAAYGVYFGPDSSLNAYGLLPWDERQTSQNAEIYAARIALDCIEDLEVEGVTIITDSSYLVKGMTEHIHEWLENDFCSSGRTCRIVNADGMRSLNEAI</sequence>
<evidence type="ECO:0000313" key="10">
    <source>
        <dbReference type="Proteomes" id="UP001605036"/>
    </source>
</evidence>
<evidence type="ECO:0000256" key="6">
    <source>
        <dbReference type="ARBA" id="ARBA00022759"/>
    </source>
</evidence>
<protein>
    <recommendedName>
        <fullName evidence="3">ribonuclease H</fullName>
        <ecNumber evidence="3">3.1.26.4</ecNumber>
    </recommendedName>
</protein>
<dbReference type="SUPFAM" id="SSF53098">
    <property type="entry name" value="Ribonuclease H-like"/>
    <property type="match status" value="1"/>
</dbReference>
<organism evidence="9 10">
    <name type="scientific">Riccia fluitans</name>
    <dbReference type="NCBI Taxonomy" id="41844"/>
    <lineage>
        <taxon>Eukaryota</taxon>
        <taxon>Viridiplantae</taxon>
        <taxon>Streptophyta</taxon>
        <taxon>Embryophyta</taxon>
        <taxon>Marchantiophyta</taxon>
        <taxon>Marchantiopsida</taxon>
        <taxon>Marchantiidae</taxon>
        <taxon>Marchantiales</taxon>
        <taxon>Ricciaceae</taxon>
        <taxon>Riccia</taxon>
    </lineage>
</organism>
<evidence type="ECO:0000313" key="9">
    <source>
        <dbReference type="EMBL" id="KAL2642464.1"/>
    </source>
</evidence>
<proteinExistence type="inferred from homology"/>
<dbReference type="Proteomes" id="UP001605036">
    <property type="component" value="Unassembled WGS sequence"/>
</dbReference>
<evidence type="ECO:0000256" key="5">
    <source>
        <dbReference type="ARBA" id="ARBA00022723"/>
    </source>
</evidence>
<evidence type="ECO:0000256" key="7">
    <source>
        <dbReference type="ARBA" id="ARBA00022801"/>
    </source>
</evidence>
<gene>
    <name evidence="9" type="ORF">R1flu_010051</name>
</gene>
<evidence type="ECO:0000256" key="3">
    <source>
        <dbReference type="ARBA" id="ARBA00012180"/>
    </source>
</evidence>
<feature type="domain" description="RNase H type-1" evidence="8">
    <location>
        <begin position="54"/>
        <end position="172"/>
    </location>
</feature>